<comment type="caution">
    <text evidence="1">The sequence shown here is derived from an EMBL/GenBank/DDBJ whole genome shotgun (WGS) entry which is preliminary data.</text>
</comment>
<sequence>MLATRRRVLGDEHPDTLGGMRNLIATLWDANQQEEARDMAKSLYGLYRKVNGPQHETTVTTGLRLLQMYGELGDQDAANLLIAELASEKQARP</sequence>
<protein>
    <submittedName>
        <fullName evidence="1">Tetratricopeptide repeat protein</fullName>
    </submittedName>
</protein>
<evidence type="ECO:0000313" key="2">
    <source>
        <dbReference type="Proteomes" id="UP000706151"/>
    </source>
</evidence>
<dbReference type="Gene3D" id="1.25.40.10">
    <property type="entry name" value="Tetratricopeptide repeat domain"/>
    <property type="match status" value="1"/>
</dbReference>
<accession>A0A935T7C7</accession>
<reference evidence="1 2" key="1">
    <citation type="submission" date="2020-10" db="EMBL/GenBank/DDBJ databases">
        <title>Connecting structure to function with the recovery of over 1000 high-quality activated sludge metagenome-assembled genomes encoding full-length rRNA genes using long-read sequencing.</title>
        <authorList>
            <person name="Singleton C.M."/>
            <person name="Petriglieri F."/>
            <person name="Kristensen J.M."/>
            <person name="Kirkegaard R.H."/>
            <person name="Michaelsen T.Y."/>
            <person name="Andersen M.H."/>
            <person name="Karst S.M."/>
            <person name="Dueholm M.S."/>
            <person name="Nielsen P.H."/>
            <person name="Albertsen M."/>
        </authorList>
    </citation>
    <scope>NUCLEOTIDE SEQUENCE [LARGE SCALE GENOMIC DNA]</scope>
    <source>
        <strain evidence="1">Fred_18-Q3-R57-64_BAT3C.720</strain>
    </source>
</reference>
<organism evidence="1 2">
    <name type="scientific">Candidatus Accumulibacter affinis</name>
    <dbReference type="NCBI Taxonomy" id="2954384"/>
    <lineage>
        <taxon>Bacteria</taxon>
        <taxon>Pseudomonadati</taxon>
        <taxon>Pseudomonadota</taxon>
        <taxon>Betaproteobacteria</taxon>
        <taxon>Candidatus Accumulibacter</taxon>
    </lineage>
</organism>
<dbReference type="EMBL" id="JADJOT010000001">
    <property type="protein sequence ID" value="MBK7952674.1"/>
    <property type="molecule type" value="Genomic_DNA"/>
</dbReference>
<evidence type="ECO:0000313" key="1">
    <source>
        <dbReference type="EMBL" id="MBK7952674.1"/>
    </source>
</evidence>
<dbReference type="AlphaFoldDB" id="A0A935T7C7"/>
<proteinExistence type="predicted"/>
<dbReference type="InterPro" id="IPR011990">
    <property type="entry name" value="TPR-like_helical_dom_sf"/>
</dbReference>
<name>A0A935T7C7_9PROT</name>
<dbReference type="Proteomes" id="UP000706151">
    <property type="component" value="Unassembled WGS sequence"/>
</dbReference>
<dbReference type="Pfam" id="PF13374">
    <property type="entry name" value="TPR_10"/>
    <property type="match status" value="2"/>
</dbReference>
<gene>
    <name evidence="1" type="ORF">IPK02_01175</name>
</gene>